<accession>A0A803QM93</accession>
<feature type="region of interest" description="Disordered" evidence="1">
    <location>
        <begin position="130"/>
        <end position="150"/>
    </location>
</feature>
<feature type="compositionally biased region" description="Polar residues" evidence="1">
    <location>
        <begin position="96"/>
        <end position="108"/>
    </location>
</feature>
<feature type="compositionally biased region" description="Polar residues" evidence="1">
    <location>
        <begin position="139"/>
        <end position="150"/>
    </location>
</feature>
<dbReference type="Gramene" id="evm.model.10.214">
    <property type="protein sequence ID" value="cds.evm.model.10.214"/>
    <property type="gene ID" value="evm.TU.10.214"/>
</dbReference>
<dbReference type="EnsemblPlants" id="evm.model.10.214">
    <property type="protein sequence ID" value="cds.evm.model.10.214"/>
    <property type="gene ID" value="evm.TU.10.214"/>
</dbReference>
<sequence length="262" mass="29459">MHTIRPLDMLAPAAPRHACCNNHYTCTPSNHSACMLQQPLDMHTIRPLSMHIIRPLDMHVRACYSAKTPCNQHMVNLYKCWRRSCLKKNQKDKASMQMSTYQGTTTPHATPERGERRVVDASHLQALMSKEEEKPKPRTFNTKSTHMSMGSYTDSTLKGEGGMGPSQVKDPMGHSRQLEPTHRNKIALGEVSHNLMKRLHPNGLVQMSTLPMAPFQKQSKRKSFSFNLGGKSHVDETRGVPLAALCKSQKGPKFHLLTLEKG</sequence>
<dbReference type="AlphaFoldDB" id="A0A803QM93"/>
<name>A0A803QM93_CANSA</name>
<reference evidence="2" key="1">
    <citation type="submission" date="2021-03" db="UniProtKB">
        <authorList>
            <consortium name="EnsemblPlants"/>
        </authorList>
    </citation>
    <scope>IDENTIFICATION</scope>
</reference>
<feature type="region of interest" description="Disordered" evidence="1">
    <location>
        <begin position="96"/>
        <end position="116"/>
    </location>
</feature>
<organism evidence="2 3">
    <name type="scientific">Cannabis sativa</name>
    <name type="common">Hemp</name>
    <name type="synonym">Marijuana</name>
    <dbReference type="NCBI Taxonomy" id="3483"/>
    <lineage>
        <taxon>Eukaryota</taxon>
        <taxon>Viridiplantae</taxon>
        <taxon>Streptophyta</taxon>
        <taxon>Embryophyta</taxon>
        <taxon>Tracheophyta</taxon>
        <taxon>Spermatophyta</taxon>
        <taxon>Magnoliopsida</taxon>
        <taxon>eudicotyledons</taxon>
        <taxon>Gunneridae</taxon>
        <taxon>Pentapetalae</taxon>
        <taxon>rosids</taxon>
        <taxon>fabids</taxon>
        <taxon>Rosales</taxon>
        <taxon>Cannabaceae</taxon>
        <taxon>Cannabis</taxon>
    </lineage>
</organism>
<evidence type="ECO:0000256" key="1">
    <source>
        <dbReference type="SAM" id="MobiDB-lite"/>
    </source>
</evidence>
<dbReference type="EMBL" id="UZAU01000789">
    <property type="status" value="NOT_ANNOTATED_CDS"/>
    <property type="molecule type" value="Genomic_DNA"/>
</dbReference>
<evidence type="ECO:0000313" key="2">
    <source>
        <dbReference type="EnsemblPlants" id="cds.evm.model.10.214"/>
    </source>
</evidence>
<dbReference type="Proteomes" id="UP000596661">
    <property type="component" value="Unassembled WGS sequence"/>
</dbReference>
<proteinExistence type="predicted"/>
<protein>
    <submittedName>
        <fullName evidence="2">Uncharacterized protein</fullName>
    </submittedName>
</protein>
<evidence type="ECO:0000313" key="3">
    <source>
        <dbReference type="Proteomes" id="UP000596661"/>
    </source>
</evidence>
<keyword evidence="3" id="KW-1185">Reference proteome</keyword>